<reference evidence="2 3" key="1">
    <citation type="submission" date="2014-02" db="EMBL/GenBank/DDBJ databases">
        <title>The genome sequence of Colletotrichum fioriniae PJ7.</title>
        <authorList>
            <person name="Baroncelli R."/>
            <person name="Thon M.R."/>
        </authorList>
    </citation>
    <scope>NUCLEOTIDE SEQUENCE [LARGE SCALE GENOMIC DNA]</scope>
    <source>
        <strain evidence="2 3">PJ7</strain>
    </source>
</reference>
<name>A0A010RDH1_9PEZI</name>
<evidence type="ECO:0000259" key="1">
    <source>
        <dbReference type="Pfam" id="PF06985"/>
    </source>
</evidence>
<dbReference type="Pfam" id="PF06985">
    <property type="entry name" value="HET"/>
    <property type="match status" value="1"/>
</dbReference>
<dbReference type="InterPro" id="IPR052895">
    <property type="entry name" value="HetReg/Transcr_Mod"/>
</dbReference>
<comment type="caution">
    <text evidence="2">The sequence shown here is derived from an EMBL/GenBank/DDBJ whole genome shotgun (WGS) entry which is preliminary data.</text>
</comment>
<dbReference type="PANTHER" id="PTHR24148:SF64">
    <property type="entry name" value="HETEROKARYON INCOMPATIBILITY DOMAIN-CONTAINING PROTEIN"/>
    <property type="match status" value="1"/>
</dbReference>
<dbReference type="AlphaFoldDB" id="A0A010RDH1"/>
<feature type="domain" description="Heterokaryon incompatibility" evidence="1">
    <location>
        <begin position="60"/>
        <end position="238"/>
    </location>
</feature>
<sequence length="608" mass="70248">MRDVQEKLTALEDIDDFWPRLTASENTDDYWPRRLLHIPTLTSVQRDEHNVYGITDKPKYSILTYTWGRWKIRHDDHAVPALPVKGVPWKIPSIKESHFTVDSFQAVIDSMAFEDVEWAWVDIACIDQEDEIMNAEEVGHQVAIFDKAVKVHVWLCETTQESLTKAFCDMNEGQLESITFSTFSTLENQLMPSYMTWEDVHHNGIRMTALRETVDRISSGLQTVLNDPWFSSLWTLQEAVLRNDAVILSAEGLPSVWITSDDGRKYQAYLAMFVNFCNNIYLDVVNILRGLEYHEQMGYTLLDWEVDIKTKIENIQSLLIRSGMYNLPTSNPNIPYSMAWSRQTSRSVDRIYGIMQAYNLRVGKVIRPHDNPSLADLVQEFAVAIVNKNPVLSQLFVHTEKPSELSSWRITENSFVPANFRSPRGYVVKARFYLQGQDNMRTRGRVCRLTDALEVQDKLVQILKETDTSEYAKFKDVDHDNDRIRIMTDAGFTQEHLNLNGHLWQLDLPGFRWLFPQKANLPSVLHDLWVFHVGDIDSTRGELLNIPESIAVLLRPANQSANSTSDSSEWADVPYMRVGLCTWGPEEEEGKRMMNEDIDWKSVDFEFH</sequence>
<dbReference type="InterPro" id="IPR010730">
    <property type="entry name" value="HET"/>
</dbReference>
<accession>A0A010RDH1</accession>
<dbReference type="HOGENOM" id="CLU_025795_0_0_1"/>
<dbReference type="PANTHER" id="PTHR24148">
    <property type="entry name" value="ANKYRIN REPEAT DOMAIN-CONTAINING PROTEIN 39 HOMOLOG-RELATED"/>
    <property type="match status" value="1"/>
</dbReference>
<evidence type="ECO:0000313" key="3">
    <source>
        <dbReference type="Proteomes" id="UP000020467"/>
    </source>
</evidence>
<dbReference type="Proteomes" id="UP000020467">
    <property type="component" value="Unassembled WGS sequence"/>
</dbReference>
<evidence type="ECO:0000313" key="2">
    <source>
        <dbReference type="EMBL" id="EXF78291.1"/>
    </source>
</evidence>
<proteinExistence type="predicted"/>
<gene>
    <name evidence="2" type="ORF">CFIO01_00286</name>
</gene>
<dbReference type="OrthoDB" id="2157530at2759"/>
<dbReference type="eggNOG" id="ENOG502SUUJ">
    <property type="taxonomic scope" value="Eukaryota"/>
</dbReference>
<dbReference type="EMBL" id="JARH01000655">
    <property type="protein sequence ID" value="EXF78291.1"/>
    <property type="molecule type" value="Genomic_DNA"/>
</dbReference>
<protein>
    <recommendedName>
        <fullName evidence="1">Heterokaryon incompatibility domain-containing protein</fullName>
    </recommendedName>
</protein>
<keyword evidence="3" id="KW-1185">Reference proteome</keyword>
<organism evidence="2 3">
    <name type="scientific">Colletotrichum fioriniae PJ7</name>
    <dbReference type="NCBI Taxonomy" id="1445577"/>
    <lineage>
        <taxon>Eukaryota</taxon>
        <taxon>Fungi</taxon>
        <taxon>Dikarya</taxon>
        <taxon>Ascomycota</taxon>
        <taxon>Pezizomycotina</taxon>
        <taxon>Sordariomycetes</taxon>
        <taxon>Hypocreomycetidae</taxon>
        <taxon>Glomerellales</taxon>
        <taxon>Glomerellaceae</taxon>
        <taxon>Colletotrichum</taxon>
        <taxon>Colletotrichum acutatum species complex</taxon>
    </lineage>
</organism>
<dbReference type="KEGG" id="cfj:CFIO01_00286"/>